<reference evidence="3" key="1">
    <citation type="submission" date="2017-04" db="EMBL/GenBank/DDBJ databases">
        <authorList>
            <person name="Varghese N."/>
            <person name="Submissions S."/>
        </authorList>
    </citation>
    <scope>NUCLEOTIDE SEQUENCE [LARGE SCALE GENOMIC DNA]</scope>
    <source>
        <strain evidence="3">RKEM611</strain>
    </source>
</reference>
<name>A0A1Y6CIL9_9BACT</name>
<evidence type="ECO:0000313" key="3">
    <source>
        <dbReference type="Proteomes" id="UP000192907"/>
    </source>
</evidence>
<dbReference type="Proteomes" id="UP000192907">
    <property type="component" value="Unassembled WGS sequence"/>
</dbReference>
<dbReference type="EMBL" id="FWZT01000018">
    <property type="protein sequence ID" value="SMF56860.1"/>
    <property type="molecule type" value="Genomic_DNA"/>
</dbReference>
<proteinExistence type="predicted"/>
<evidence type="ECO:0000256" key="1">
    <source>
        <dbReference type="SAM" id="SignalP"/>
    </source>
</evidence>
<gene>
    <name evidence="2" type="ORF">SAMN06296036_11868</name>
</gene>
<dbReference type="RefSeq" id="WP_132322348.1">
    <property type="nucleotide sequence ID" value="NZ_FWZT01000018.1"/>
</dbReference>
<keyword evidence="1" id="KW-0732">Signal</keyword>
<dbReference type="STRING" id="1513793.SAMN06296036_11868"/>
<accession>A0A1Y6CIL9</accession>
<evidence type="ECO:0000313" key="2">
    <source>
        <dbReference type="EMBL" id="SMF56860.1"/>
    </source>
</evidence>
<keyword evidence="3" id="KW-1185">Reference proteome</keyword>
<feature type="chain" id="PRO_5012825454" evidence="1">
    <location>
        <begin position="20"/>
        <end position="171"/>
    </location>
</feature>
<dbReference type="OrthoDB" id="5294019at2"/>
<protein>
    <submittedName>
        <fullName evidence="2">Uncharacterized protein</fullName>
    </submittedName>
</protein>
<sequence>MYKRVILSLFAMSSVSGLASQDLTLPGERWLAAATGYICEDARDVLVEAPEPFAQFDVKFETLTTDYSLDNALLKATFMENGEECRYSALLFADNAAYTSEIVESVAYSIKAGTDCSKGQAKLDEALSFNDYLYWGRPHHLTFMVETEDAVRLCGKDATHVGVDFVLKGRI</sequence>
<organism evidence="2 3">
    <name type="scientific">Pseudobacteriovorax antillogorgiicola</name>
    <dbReference type="NCBI Taxonomy" id="1513793"/>
    <lineage>
        <taxon>Bacteria</taxon>
        <taxon>Pseudomonadati</taxon>
        <taxon>Bdellovibrionota</taxon>
        <taxon>Oligoflexia</taxon>
        <taxon>Oligoflexales</taxon>
        <taxon>Pseudobacteriovoracaceae</taxon>
        <taxon>Pseudobacteriovorax</taxon>
    </lineage>
</organism>
<dbReference type="AlphaFoldDB" id="A0A1Y6CIL9"/>
<feature type="signal peptide" evidence="1">
    <location>
        <begin position="1"/>
        <end position="19"/>
    </location>
</feature>